<reference evidence="1" key="1">
    <citation type="journal article" date="2021" name="IMA Fungus">
        <title>Genomic characterization of three marine fungi, including Emericellopsis atlantica sp. nov. with signatures of a generalist lifestyle and marine biomass degradation.</title>
        <authorList>
            <person name="Hagestad O.C."/>
            <person name="Hou L."/>
            <person name="Andersen J.H."/>
            <person name="Hansen E.H."/>
            <person name="Altermark B."/>
            <person name="Li C."/>
            <person name="Kuhnert E."/>
            <person name="Cox R.J."/>
            <person name="Crous P.W."/>
            <person name="Spatafora J.W."/>
            <person name="Lail K."/>
            <person name="Amirebrahimi M."/>
            <person name="Lipzen A."/>
            <person name="Pangilinan J."/>
            <person name="Andreopoulos W."/>
            <person name="Hayes R.D."/>
            <person name="Ng V."/>
            <person name="Grigoriev I.V."/>
            <person name="Jackson S.A."/>
            <person name="Sutton T.D.S."/>
            <person name="Dobson A.D.W."/>
            <person name="Rama T."/>
        </authorList>
    </citation>
    <scope>NUCLEOTIDE SEQUENCE</scope>
    <source>
        <strain evidence="1">TRa018bII</strain>
    </source>
</reference>
<dbReference type="OrthoDB" id="1898716at2759"/>
<evidence type="ECO:0000313" key="2">
    <source>
        <dbReference type="Proteomes" id="UP000824998"/>
    </source>
</evidence>
<feature type="non-terminal residue" evidence="1">
    <location>
        <position position="1"/>
    </location>
</feature>
<gene>
    <name evidence="1" type="ORF">BJ875DRAFT_382819</name>
</gene>
<dbReference type="InterPro" id="IPR036879">
    <property type="entry name" value="TF_MADSbox_sf"/>
</dbReference>
<organism evidence="1 2">
    <name type="scientific">Amylocarpus encephaloides</name>
    <dbReference type="NCBI Taxonomy" id="45428"/>
    <lineage>
        <taxon>Eukaryota</taxon>
        <taxon>Fungi</taxon>
        <taxon>Dikarya</taxon>
        <taxon>Ascomycota</taxon>
        <taxon>Pezizomycotina</taxon>
        <taxon>Leotiomycetes</taxon>
        <taxon>Helotiales</taxon>
        <taxon>Helotiales incertae sedis</taxon>
        <taxon>Amylocarpus</taxon>
    </lineage>
</organism>
<comment type="caution">
    <text evidence="1">The sequence shown here is derived from an EMBL/GenBank/DDBJ whole genome shotgun (WGS) entry which is preliminary data.</text>
</comment>
<accession>A0A9P7YD78</accession>
<dbReference type="SUPFAM" id="SSF55455">
    <property type="entry name" value="SRF-like"/>
    <property type="match status" value="1"/>
</dbReference>
<sequence length="102" mass="11829">EKRPKKNQGINRRKETLIKKDYELGEFDSIDVALIICKYGRYTTYSSNGYTSRLPSMAEMQAAYPLPKHLLSEDVERRLSTQTREKILPRENNGKMTGLFVT</sequence>
<name>A0A9P7YD78_9HELO</name>
<dbReference type="EMBL" id="MU251598">
    <property type="protein sequence ID" value="KAG9231501.1"/>
    <property type="molecule type" value="Genomic_DNA"/>
</dbReference>
<dbReference type="GO" id="GO:0003677">
    <property type="term" value="F:DNA binding"/>
    <property type="evidence" value="ECO:0007669"/>
    <property type="project" value="InterPro"/>
</dbReference>
<dbReference type="AlphaFoldDB" id="A0A9P7YD78"/>
<dbReference type="Proteomes" id="UP000824998">
    <property type="component" value="Unassembled WGS sequence"/>
</dbReference>
<protein>
    <recommendedName>
        <fullName evidence="3">MADS-box domain-containing protein</fullName>
    </recommendedName>
</protein>
<evidence type="ECO:0008006" key="3">
    <source>
        <dbReference type="Google" id="ProtNLM"/>
    </source>
</evidence>
<dbReference type="GO" id="GO:0045944">
    <property type="term" value="P:positive regulation of transcription by RNA polymerase II"/>
    <property type="evidence" value="ECO:0007669"/>
    <property type="project" value="UniProtKB-ARBA"/>
</dbReference>
<evidence type="ECO:0000313" key="1">
    <source>
        <dbReference type="EMBL" id="KAG9231501.1"/>
    </source>
</evidence>
<dbReference type="GO" id="GO:0046983">
    <property type="term" value="F:protein dimerization activity"/>
    <property type="evidence" value="ECO:0007669"/>
    <property type="project" value="InterPro"/>
</dbReference>
<proteinExistence type="predicted"/>
<keyword evidence="2" id="KW-1185">Reference proteome</keyword>